<evidence type="ECO:0000313" key="2">
    <source>
        <dbReference type="EMBL" id="WMT08793.1"/>
    </source>
</evidence>
<sequence>MRGCHDRAGGDPASDDRAVSDVLAFILVFAIILGSVALLSTIGFQTMTDYQEGEQVRTADRAMAALADNFNDVLRYDGVTGREGELSLRGGTVRTGSDGTRVNVSIDGTYIGNGLNTNDGGEFDLGRFEYGLDEDTVAYEGGGVVRADDGGSVFRERPRLRCDTDHDRAVVSLVAIQNPDDRSVQADGRVGFELTSVNRETVVREDVNKVSINVTETEYETAWNGTFDRGDWELSDDIGGTCNPPENDLTVVVTVLEGRIDY</sequence>
<dbReference type="EMBL" id="CP101873">
    <property type="protein sequence ID" value="WMT08793.1"/>
    <property type="molecule type" value="Genomic_DNA"/>
</dbReference>
<dbReference type="InterPro" id="IPR055713">
    <property type="entry name" value="DUF7289"/>
</dbReference>
<dbReference type="AlphaFoldDB" id="A0AAF0T272"/>
<name>A0AAF0T272_9EURY</name>
<dbReference type="GeneID" id="84213070"/>
<evidence type="ECO:0000256" key="1">
    <source>
        <dbReference type="SAM" id="Phobius"/>
    </source>
</evidence>
<keyword evidence="1" id="KW-0812">Transmembrane</keyword>
<dbReference type="GeneID" id="39860758"/>
<keyword evidence="1" id="KW-1133">Transmembrane helix</keyword>
<keyword evidence="1" id="KW-0472">Membrane</keyword>
<feature type="transmembrane region" description="Helical" evidence="1">
    <location>
        <begin position="22"/>
        <end position="44"/>
    </location>
</feature>
<gene>
    <name evidence="2" type="ORF">NP511_03975</name>
</gene>
<protein>
    <submittedName>
        <fullName evidence="2">Uncharacterized protein</fullName>
    </submittedName>
</protein>
<keyword evidence="3" id="KW-1185">Reference proteome</keyword>
<dbReference type="Proteomes" id="UP001224926">
    <property type="component" value="Chromosome"/>
</dbReference>
<organism evidence="2 3">
    <name type="scientific">Natrinema thermotolerans</name>
    <dbReference type="NCBI Taxonomy" id="121872"/>
    <lineage>
        <taxon>Archaea</taxon>
        <taxon>Methanobacteriati</taxon>
        <taxon>Methanobacteriota</taxon>
        <taxon>Stenosarchaea group</taxon>
        <taxon>Halobacteria</taxon>
        <taxon>Halobacteriales</taxon>
        <taxon>Natrialbaceae</taxon>
        <taxon>Natrinema</taxon>
    </lineage>
</organism>
<accession>A0AAF0T272</accession>
<proteinExistence type="predicted"/>
<dbReference type="RefSeq" id="WP_049964500.1">
    <property type="nucleotide sequence ID" value="NZ_CP101873.1"/>
</dbReference>
<dbReference type="Pfam" id="PF23960">
    <property type="entry name" value="DUF7289"/>
    <property type="match status" value="1"/>
</dbReference>
<reference evidence="2 3" key="1">
    <citation type="submission" date="2022-07" db="EMBL/GenBank/DDBJ databases">
        <title>Two temperate virus in Haloterrigena jeotgali A29.</title>
        <authorList>
            <person name="Deng X."/>
        </authorList>
    </citation>
    <scope>NUCLEOTIDE SEQUENCE [LARGE SCALE GENOMIC DNA]</scope>
    <source>
        <strain evidence="2 3">A29</strain>
    </source>
</reference>
<evidence type="ECO:0000313" key="3">
    <source>
        <dbReference type="Proteomes" id="UP001224926"/>
    </source>
</evidence>